<dbReference type="STRING" id="1000565.METUNv1_00057"/>
<evidence type="ECO:0000259" key="2">
    <source>
        <dbReference type="Pfam" id="PF18917"/>
    </source>
</evidence>
<evidence type="ECO:0000256" key="1">
    <source>
        <dbReference type="SAM" id="Phobius"/>
    </source>
</evidence>
<keyword evidence="1" id="KW-1133">Transmembrane helix</keyword>
<evidence type="ECO:0000313" key="3">
    <source>
        <dbReference type="EMBL" id="EGK73430.1"/>
    </source>
</evidence>
<accession>F5R7C7</accession>
<evidence type="ECO:0000313" key="4">
    <source>
        <dbReference type="Proteomes" id="UP000005019"/>
    </source>
</evidence>
<comment type="caution">
    <text evidence="3">The sequence shown here is derived from an EMBL/GenBank/DDBJ whole genome shotgun (WGS) entry which is preliminary data.</text>
</comment>
<dbReference type="AlphaFoldDB" id="F5R7C7"/>
<proteinExistence type="predicted"/>
<dbReference type="RefSeq" id="WP_008057652.1">
    <property type="nucleotide sequence ID" value="NZ_AFHG01000028.1"/>
</dbReference>
<keyword evidence="1" id="KW-0472">Membrane</keyword>
<dbReference type="Pfam" id="PF18917">
    <property type="entry name" value="LiaI-LiaF-like_TM1"/>
    <property type="match status" value="1"/>
</dbReference>
<feature type="domain" description="LiaI-LiaF-like transmembrane region" evidence="2">
    <location>
        <begin position="2"/>
        <end position="47"/>
    </location>
</feature>
<dbReference type="EMBL" id="AFHG01000028">
    <property type="protein sequence ID" value="EGK73430.1"/>
    <property type="molecule type" value="Genomic_DNA"/>
</dbReference>
<name>F5R7C7_METUF</name>
<keyword evidence="4" id="KW-1185">Reference proteome</keyword>
<protein>
    <submittedName>
        <fullName evidence="3">Membrane protein</fullName>
    </submittedName>
</protein>
<reference evidence="3 4" key="1">
    <citation type="journal article" date="2011" name="J. Bacteriol.">
        <title>Genome sequence of Methyloversatilis universalis FAM5T, a methylotrophic representative of the order Rhodocyclales.</title>
        <authorList>
            <person name="Kittichotirat W."/>
            <person name="Good N.M."/>
            <person name="Hall R."/>
            <person name="Bringel F."/>
            <person name="Lajus A."/>
            <person name="Medigue C."/>
            <person name="Smalley N.E."/>
            <person name="Beck D."/>
            <person name="Bumgarner R."/>
            <person name="Vuilleumier S."/>
            <person name="Kalyuzhnaya M.G."/>
        </authorList>
    </citation>
    <scope>NUCLEOTIDE SEQUENCE [LARGE SCALE GENOMIC DNA]</scope>
    <source>
        <strain evidence="4">ATCC BAA-1314 / JCM 13912 / FAM5</strain>
    </source>
</reference>
<dbReference type="InterPro" id="IPR043726">
    <property type="entry name" value="LiaI-LiaF-like_TM1"/>
</dbReference>
<organism evidence="3 4">
    <name type="scientific">Methyloversatilis universalis (strain ATCC BAA-1314 / DSM 25237 / JCM 13912 / CCUG 52030 / FAM5)</name>
    <dbReference type="NCBI Taxonomy" id="1000565"/>
    <lineage>
        <taxon>Bacteria</taxon>
        <taxon>Pseudomonadati</taxon>
        <taxon>Pseudomonadota</taxon>
        <taxon>Betaproteobacteria</taxon>
        <taxon>Nitrosomonadales</taxon>
        <taxon>Sterolibacteriaceae</taxon>
        <taxon>Methyloversatilis</taxon>
    </lineage>
</organism>
<keyword evidence="1" id="KW-0812">Transmembrane</keyword>
<dbReference type="Proteomes" id="UP000005019">
    <property type="component" value="Unassembled WGS sequence"/>
</dbReference>
<feature type="transmembrane region" description="Helical" evidence="1">
    <location>
        <begin position="31"/>
        <end position="48"/>
    </location>
</feature>
<sequence length="51" mass="5364">MIGSIGLIVIGALLLASNLNLFSLRELAELFGTWWPALLIAAGVAGLAKRK</sequence>
<gene>
    <name evidence="3" type="ORF">METUNv1_00057</name>
</gene>